<protein>
    <submittedName>
        <fullName evidence="3">Helix-turn-helix domain protein</fullName>
    </submittedName>
</protein>
<organism evidence="3">
    <name type="scientific">Siphoviridae sp. ct8Cp41</name>
    <dbReference type="NCBI Taxonomy" id="2825358"/>
    <lineage>
        <taxon>Viruses</taxon>
        <taxon>Duplodnaviria</taxon>
        <taxon>Heunggongvirae</taxon>
        <taxon>Uroviricota</taxon>
        <taxon>Caudoviricetes</taxon>
    </lineage>
</organism>
<dbReference type="PANTHER" id="PTHR46558:SF13">
    <property type="entry name" value="HTH-TYPE TRANSCRIPTIONAL REGULATOR IMMR"/>
    <property type="match status" value="1"/>
</dbReference>
<dbReference type="GO" id="GO:0003677">
    <property type="term" value="F:DNA binding"/>
    <property type="evidence" value="ECO:0007669"/>
    <property type="project" value="UniProtKB-KW"/>
</dbReference>
<dbReference type="InterPro" id="IPR010982">
    <property type="entry name" value="Lambda_DNA-bd_dom_sf"/>
</dbReference>
<dbReference type="SMART" id="SM00530">
    <property type="entry name" value="HTH_XRE"/>
    <property type="match status" value="1"/>
</dbReference>
<proteinExistence type="predicted"/>
<dbReference type="PROSITE" id="PS50943">
    <property type="entry name" value="HTH_CROC1"/>
    <property type="match status" value="1"/>
</dbReference>
<dbReference type="Gene3D" id="1.10.260.40">
    <property type="entry name" value="lambda repressor-like DNA-binding domains"/>
    <property type="match status" value="1"/>
</dbReference>
<accession>A0A8S5UAX3</accession>
<dbReference type="InterPro" id="IPR001387">
    <property type="entry name" value="Cro/C1-type_HTH"/>
</dbReference>
<dbReference type="EMBL" id="BK016059">
    <property type="protein sequence ID" value="DAF91639.1"/>
    <property type="molecule type" value="Genomic_DNA"/>
</dbReference>
<feature type="domain" description="HTH cro/C1-type" evidence="2">
    <location>
        <begin position="5"/>
        <end position="59"/>
    </location>
</feature>
<evidence type="ECO:0000256" key="1">
    <source>
        <dbReference type="ARBA" id="ARBA00023125"/>
    </source>
</evidence>
<dbReference type="CDD" id="cd00093">
    <property type="entry name" value="HTH_XRE"/>
    <property type="match status" value="1"/>
</dbReference>
<name>A0A8S5UAX3_9CAUD</name>
<reference evidence="3" key="1">
    <citation type="journal article" date="2021" name="Proc. Natl. Acad. Sci. U.S.A.">
        <title>A Catalog of Tens of Thousands of Viruses from Human Metagenomes Reveals Hidden Associations with Chronic Diseases.</title>
        <authorList>
            <person name="Tisza M.J."/>
            <person name="Buck C.B."/>
        </authorList>
    </citation>
    <scope>NUCLEOTIDE SEQUENCE</scope>
    <source>
        <strain evidence="3">Ct8Cp41</strain>
    </source>
</reference>
<sequence length="129" mass="14218">MKLRIREARIHAGFTQKELADKLGVALTTLSGYETGRSDPKTEYLIPISILCNTTVDFLIGLTDKIEKDPPAPQPAKQKDLVSKEDVENVLVALGITQPGEHLTDADLEFLSGIVSLIRTWFDQKGKQG</sequence>
<evidence type="ECO:0000313" key="3">
    <source>
        <dbReference type="EMBL" id="DAF91639.1"/>
    </source>
</evidence>
<evidence type="ECO:0000259" key="2">
    <source>
        <dbReference type="PROSITE" id="PS50943"/>
    </source>
</evidence>
<keyword evidence="1" id="KW-0238">DNA-binding</keyword>
<dbReference type="SUPFAM" id="SSF47413">
    <property type="entry name" value="lambda repressor-like DNA-binding domains"/>
    <property type="match status" value="1"/>
</dbReference>
<dbReference type="Pfam" id="PF01381">
    <property type="entry name" value="HTH_3"/>
    <property type="match status" value="1"/>
</dbReference>
<dbReference type="PANTHER" id="PTHR46558">
    <property type="entry name" value="TRACRIPTIONAL REGULATORY PROTEIN-RELATED-RELATED"/>
    <property type="match status" value="1"/>
</dbReference>